<dbReference type="AlphaFoldDB" id="A0A2P5BST7"/>
<keyword evidence="1" id="KW-1133">Transmembrane helix</keyword>
<comment type="caution">
    <text evidence="2">The sequence shown here is derived from an EMBL/GenBank/DDBJ whole genome shotgun (WGS) entry which is preliminary data.</text>
</comment>
<feature type="transmembrane region" description="Helical" evidence="1">
    <location>
        <begin position="6"/>
        <end position="23"/>
    </location>
</feature>
<evidence type="ECO:0000313" key="2">
    <source>
        <dbReference type="EMBL" id="PON51856.1"/>
    </source>
</evidence>
<keyword evidence="1" id="KW-0472">Membrane</keyword>
<dbReference type="OrthoDB" id="10277856at2759"/>
<protein>
    <submittedName>
        <fullName evidence="2">Uncharacterized protein</fullName>
    </submittedName>
</protein>
<accession>A0A2P5BST7</accession>
<sequence>MEGGIIKRWIIVFVMVGLMFVMATEVRGVDSKEEIFAFIINPCTLPACIKECKETVRQTFLKAYCKSENVCLCYGLAFVMATESASVYYKEEEAVKIHAVRALNRHVLNNAGIIFSNDCMWPWH</sequence>
<reference evidence="3" key="1">
    <citation type="submission" date="2016-06" db="EMBL/GenBank/DDBJ databases">
        <title>Parallel loss of symbiosis genes in relatives of nitrogen-fixing non-legume Parasponia.</title>
        <authorList>
            <person name="Van Velzen R."/>
            <person name="Holmer R."/>
            <person name="Bu F."/>
            <person name="Rutten L."/>
            <person name="Van Zeijl A."/>
            <person name="Liu W."/>
            <person name="Santuari L."/>
            <person name="Cao Q."/>
            <person name="Sharma T."/>
            <person name="Shen D."/>
            <person name="Roswanjaya Y."/>
            <person name="Wardhani T."/>
            <person name="Kalhor M.S."/>
            <person name="Jansen J."/>
            <person name="Van den Hoogen J."/>
            <person name="Gungor B."/>
            <person name="Hartog M."/>
            <person name="Hontelez J."/>
            <person name="Verver J."/>
            <person name="Yang W.-C."/>
            <person name="Schijlen E."/>
            <person name="Repin R."/>
            <person name="Schilthuizen M."/>
            <person name="Schranz E."/>
            <person name="Heidstra R."/>
            <person name="Miyata K."/>
            <person name="Fedorova E."/>
            <person name="Kohlen W."/>
            <person name="Bisseling T."/>
            <person name="Smit S."/>
            <person name="Geurts R."/>
        </authorList>
    </citation>
    <scope>NUCLEOTIDE SEQUENCE [LARGE SCALE GENOMIC DNA]</scope>
    <source>
        <strain evidence="3">cv. WU1-14</strain>
    </source>
</reference>
<keyword evidence="3" id="KW-1185">Reference proteome</keyword>
<evidence type="ECO:0000256" key="1">
    <source>
        <dbReference type="SAM" id="Phobius"/>
    </source>
</evidence>
<evidence type="ECO:0000313" key="3">
    <source>
        <dbReference type="Proteomes" id="UP000237105"/>
    </source>
</evidence>
<organism evidence="2 3">
    <name type="scientific">Parasponia andersonii</name>
    <name type="common">Sponia andersonii</name>
    <dbReference type="NCBI Taxonomy" id="3476"/>
    <lineage>
        <taxon>Eukaryota</taxon>
        <taxon>Viridiplantae</taxon>
        <taxon>Streptophyta</taxon>
        <taxon>Embryophyta</taxon>
        <taxon>Tracheophyta</taxon>
        <taxon>Spermatophyta</taxon>
        <taxon>Magnoliopsida</taxon>
        <taxon>eudicotyledons</taxon>
        <taxon>Gunneridae</taxon>
        <taxon>Pentapetalae</taxon>
        <taxon>rosids</taxon>
        <taxon>fabids</taxon>
        <taxon>Rosales</taxon>
        <taxon>Cannabaceae</taxon>
        <taxon>Parasponia</taxon>
    </lineage>
</organism>
<dbReference type="EMBL" id="JXTB01000227">
    <property type="protein sequence ID" value="PON51856.1"/>
    <property type="molecule type" value="Genomic_DNA"/>
</dbReference>
<proteinExistence type="predicted"/>
<gene>
    <name evidence="2" type="ORF">PanWU01x14_212690</name>
</gene>
<dbReference type="Proteomes" id="UP000237105">
    <property type="component" value="Unassembled WGS sequence"/>
</dbReference>
<name>A0A2P5BST7_PARAD</name>
<keyword evidence="1" id="KW-0812">Transmembrane</keyword>